<name>A0A1N6Q9Z8_9GAMM</name>
<sequence length="157" mass="16987">MTISKDHIGGLVFLCLSVAYGYYTGDIPLLPGDEFAPFNAQSLPSALAVLGGILSVALIVTADRSAEGRVKLAGYDFWLVGKLLVLVMLLGFVLPWLGFLLSTILFLMGGYWILGVRKVKTLLLASVPFSVVLWFMLAQLLDIYLAPGRIFTSLFGG</sequence>
<evidence type="ECO:0000256" key="1">
    <source>
        <dbReference type="SAM" id="Phobius"/>
    </source>
</evidence>
<feature type="transmembrane region" description="Helical" evidence="1">
    <location>
        <begin position="72"/>
        <end position="90"/>
    </location>
</feature>
<dbReference type="RefSeq" id="WP_010323705.1">
    <property type="nucleotide sequence ID" value="NZ_FTMN01000002.1"/>
</dbReference>
<dbReference type="eggNOG" id="ENOG5030FIA">
    <property type="taxonomic scope" value="Bacteria"/>
</dbReference>
<evidence type="ECO:0000313" key="3">
    <source>
        <dbReference type="EMBL" id="SIQ13399.1"/>
    </source>
</evidence>
<organism evidence="3 4">
    <name type="scientific">Marinobacterium stanieri</name>
    <dbReference type="NCBI Taxonomy" id="49186"/>
    <lineage>
        <taxon>Bacteria</taxon>
        <taxon>Pseudomonadati</taxon>
        <taxon>Pseudomonadota</taxon>
        <taxon>Gammaproteobacteria</taxon>
        <taxon>Oceanospirillales</taxon>
        <taxon>Oceanospirillaceae</taxon>
        <taxon>Marinobacterium</taxon>
    </lineage>
</organism>
<keyword evidence="1" id="KW-1133">Transmembrane helix</keyword>
<feature type="domain" description="DUF1468" evidence="2">
    <location>
        <begin position="8"/>
        <end position="145"/>
    </location>
</feature>
<accession>A0A1N6Q9Z8</accession>
<feature type="transmembrane region" description="Helical" evidence="1">
    <location>
        <begin position="96"/>
        <end position="114"/>
    </location>
</feature>
<keyword evidence="1" id="KW-0812">Transmembrane</keyword>
<keyword evidence="1" id="KW-0472">Membrane</keyword>
<dbReference type="EMBL" id="FTMN01000002">
    <property type="protein sequence ID" value="SIQ13399.1"/>
    <property type="molecule type" value="Genomic_DNA"/>
</dbReference>
<dbReference type="AlphaFoldDB" id="A0A1N6Q9Z8"/>
<feature type="transmembrane region" description="Helical" evidence="1">
    <location>
        <begin position="121"/>
        <end position="141"/>
    </location>
</feature>
<dbReference type="Proteomes" id="UP000186895">
    <property type="component" value="Unassembled WGS sequence"/>
</dbReference>
<dbReference type="STRING" id="49186.SAMN05421647_102367"/>
<dbReference type="InterPro" id="IPR009936">
    <property type="entry name" value="DUF1468"/>
</dbReference>
<evidence type="ECO:0000259" key="2">
    <source>
        <dbReference type="Pfam" id="PF07331"/>
    </source>
</evidence>
<dbReference type="Pfam" id="PF07331">
    <property type="entry name" value="TctB"/>
    <property type="match status" value="1"/>
</dbReference>
<reference evidence="3 4" key="1">
    <citation type="submission" date="2017-01" db="EMBL/GenBank/DDBJ databases">
        <authorList>
            <person name="Mah S.A."/>
            <person name="Swanson W.J."/>
            <person name="Moy G.W."/>
            <person name="Vacquier V.D."/>
        </authorList>
    </citation>
    <scope>NUCLEOTIDE SEQUENCE [LARGE SCALE GENOMIC DNA]</scope>
    <source>
        <strain evidence="3 4">DSM 7027</strain>
    </source>
</reference>
<proteinExistence type="predicted"/>
<evidence type="ECO:0000313" key="4">
    <source>
        <dbReference type="Proteomes" id="UP000186895"/>
    </source>
</evidence>
<feature type="transmembrane region" description="Helical" evidence="1">
    <location>
        <begin position="7"/>
        <end position="23"/>
    </location>
</feature>
<keyword evidence="4" id="KW-1185">Reference proteome</keyword>
<protein>
    <submittedName>
        <fullName evidence="3">Putative tricarboxylic transport membrane protein</fullName>
    </submittedName>
</protein>
<feature type="transmembrane region" description="Helical" evidence="1">
    <location>
        <begin position="43"/>
        <end position="60"/>
    </location>
</feature>
<gene>
    <name evidence="3" type="ORF">SAMN05421647_102367</name>
</gene>